<evidence type="ECO:0000256" key="1">
    <source>
        <dbReference type="SAM" id="MobiDB-lite"/>
    </source>
</evidence>
<gene>
    <name evidence="2" type="ORF">SBRCBS47491_010120</name>
</gene>
<dbReference type="Proteomes" id="UP001642406">
    <property type="component" value="Unassembled WGS sequence"/>
</dbReference>
<comment type="caution">
    <text evidence="2">The sequence shown here is derived from an EMBL/GenBank/DDBJ whole genome shotgun (WGS) entry which is preliminary data.</text>
</comment>
<keyword evidence="3" id="KW-1185">Reference proteome</keyword>
<feature type="region of interest" description="Disordered" evidence="1">
    <location>
        <begin position="94"/>
        <end position="122"/>
    </location>
</feature>
<reference evidence="2 3" key="1">
    <citation type="submission" date="2024-01" db="EMBL/GenBank/DDBJ databases">
        <authorList>
            <person name="Allen C."/>
            <person name="Tagirdzhanova G."/>
        </authorList>
    </citation>
    <scope>NUCLEOTIDE SEQUENCE [LARGE SCALE GENOMIC DNA]</scope>
</reference>
<evidence type="ECO:0000313" key="3">
    <source>
        <dbReference type="Proteomes" id="UP001642406"/>
    </source>
</evidence>
<sequence length="327" mass="35109">MAVIAAGFRQPGEIDSKSGIGNDDFNAGRLVAKFAYKLEQVYQLNNPVSLDVMKRNGWTGPPRRYDYLPPAVVGSLLGNLRCALFEDASEAGLDQPDLKVSGSRDVPSGGTLSSRGSTAGDAGTLTTAQSIAAGTQYPGANVNANEDMSISQEIEAQLLSDISETQISRNLQPSTLLSSQAQTAAHAPSTSHLPWPSQVTTATVLSTQESPGRARSQLHDTESIPDAELVVVLRPELEPEQASVTFTKDGCADRAGLSDANYASQWQNNLQRRHSRARDRRLRPLFQPDMVSSGDSTQAALPDSLYEEVRQAPPAVILDSEDSDDEE</sequence>
<protein>
    <submittedName>
        <fullName evidence="2">Uncharacterized protein</fullName>
    </submittedName>
</protein>
<evidence type="ECO:0000313" key="2">
    <source>
        <dbReference type="EMBL" id="CAK7237760.1"/>
    </source>
</evidence>
<dbReference type="EMBL" id="CAWUHC010000203">
    <property type="protein sequence ID" value="CAK7237760.1"/>
    <property type="molecule type" value="Genomic_DNA"/>
</dbReference>
<accession>A0ABP0D028</accession>
<proteinExistence type="predicted"/>
<name>A0ABP0D028_9PEZI</name>
<organism evidence="2 3">
    <name type="scientific">Sporothrix bragantina</name>
    <dbReference type="NCBI Taxonomy" id="671064"/>
    <lineage>
        <taxon>Eukaryota</taxon>
        <taxon>Fungi</taxon>
        <taxon>Dikarya</taxon>
        <taxon>Ascomycota</taxon>
        <taxon>Pezizomycotina</taxon>
        <taxon>Sordariomycetes</taxon>
        <taxon>Sordariomycetidae</taxon>
        <taxon>Ophiostomatales</taxon>
        <taxon>Ophiostomataceae</taxon>
        <taxon>Sporothrix</taxon>
    </lineage>
</organism>